<keyword evidence="4" id="KW-0472">Membrane</keyword>
<dbReference type="GO" id="GO:0045332">
    <property type="term" value="P:phospholipid translocation"/>
    <property type="evidence" value="ECO:0007669"/>
    <property type="project" value="TreeGrafter"/>
</dbReference>
<accession>A0A6A3D3V1</accession>
<evidence type="ECO:0000259" key="5">
    <source>
        <dbReference type="Pfam" id="PF16212"/>
    </source>
</evidence>
<dbReference type="AlphaFoldDB" id="A0A6A3D3V1"/>
<sequence length="242" mass="28491">MASDFAMGQFRFLKRLLLVHGHWNYQRVGYLVLYNFYRNAVFVLMLFCVFYSVIYTSVPTIVVGVLDKDLSHKTLLKYPKLYGVGHRHEAYNLQLFWITMIDTLWQSLVLFYIPLFTYKESSIDIWSMGSLWTIAVVILVNIHLAMDIRRWVFIIHAAVWGSIIITYACMVVLDSIPIFPNYWTIYHLAKSPTYWLTILLIIIVALLPRFLVKVIHQIFWPSDIQIAREAEILRKVIPNLRS</sequence>
<feature type="domain" description="P-type ATPase C-terminal" evidence="5">
    <location>
        <begin position="47"/>
        <end position="222"/>
    </location>
</feature>
<dbReference type="PANTHER" id="PTHR24092:SF148">
    <property type="entry name" value="PHOSPHOLIPID-TRANSPORTING ATPASE"/>
    <property type="match status" value="1"/>
</dbReference>
<proteinExistence type="predicted"/>
<feature type="transmembrane region" description="Helical" evidence="4">
    <location>
        <begin position="125"/>
        <end position="144"/>
    </location>
</feature>
<dbReference type="Pfam" id="PF16212">
    <property type="entry name" value="PhoLip_ATPase_C"/>
    <property type="match status" value="1"/>
</dbReference>
<keyword evidence="7" id="KW-1185">Reference proteome</keyword>
<protein>
    <recommendedName>
        <fullName evidence="5">P-type ATPase C-terminal domain-containing protein</fullName>
    </recommendedName>
</protein>
<feature type="transmembrane region" description="Helical" evidence="4">
    <location>
        <begin position="95"/>
        <end position="113"/>
    </location>
</feature>
<feature type="transmembrane region" description="Helical" evidence="4">
    <location>
        <begin position="151"/>
        <end position="173"/>
    </location>
</feature>
<keyword evidence="2" id="KW-0479">Metal-binding</keyword>
<gene>
    <name evidence="6" type="ORF">F3Y22_tig00000778pilonHSYRG00034</name>
</gene>
<evidence type="ECO:0000256" key="3">
    <source>
        <dbReference type="ARBA" id="ARBA00022842"/>
    </source>
</evidence>
<keyword evidence="3" id="KW-0460">Magnesium</keyword>
<feature type="transmembrane region" description="Helical" evidence="4">
    <location>
        <begin position="40"/>
        <end position="66"/>
    </location>
</feature>
<reference evidence="6" key="1">
    <citation type="submission" date="2019-09" db="EMBL/GenBank/DDBJ databases">
        <title>Draft genome information of white flower Hibiscus syriacus.</title>
        <authorList>
            <person name="Kim Y.-M."/>
        </authorList>
    </citation>
    <scope>NUCLEOTIDE SEQUENCE [LARGE SCALE GENOMIC DNA]</scope>
    <source>
        <strain evidence="6">YM2019G1</strain>
    </source>
</reference>
<evidence type="ECO:0000256" key="2">
    <source>
        <dbReference type="ARBA" id="ARBA00022723"/>
    </source>
</evidence>
<dbReference type="PANTHER" id="PTHR24092">
    <property type="entry name" value="PROBABLE PHOSPHOLIPID-TRANSPORTING ATPASE"/>
    <property type="match status" value="1"/>
</dbReference>
<dbReference type="SUPFAM" id="SSF81665">
    <property type="entry name" value="Calcium ATPase, transmembrane domain M"/>
    <property type="match status" value="1"/>
</dbReference>
<dbReference type="Proteomes" id="UP000436088">
    <property type="component" value="Unassembled WGS sequence"/>
</dbReference>
<feature type="transmembrane region" description="Helical" evidence="4">
    <location>
        <begin position="193"/>
        <end position="212"/>
    </location>
</feature>
<dbReference type="GO" id="GO:0140326">
    <property type="term" value="F:ATPase-coupled intramembrane lipid transporter activity"/>
    <property type="evidence" value="ECO:0007669"/>
    <property type="project" value="TreeGrafter"/>
</dbReference>
<keyword evidence="4" id="KW-0812">Transmembrane</keyword>
<evidence type="ECO:0000313" key="7">
    <source>
        <dbReference type="Proteomes" id="UP000436088"/>
    </source>
</evidence>
<dbReference type="InterPro" id="IPR023298">
    <property type="entry name" value="ATPase_P-typ_TM_dom_sf"/>
</dbReference>
<dbReference type="EMBL" id="VEPZ02000074">
    <property type="protein sequence ID" value="KAE8734042.1"/>
    <property type="molecule type" value="Genomic_DNA"/>
</dbReference>
<organism evidence="6 7">
    <name type="scientific">Hibiscus syriacus</name>
    <name type="common">Rose of Sharon</name>
    <dbReference type="NCBI Taxonomy" id="106335"/>
    <lineage>
        <taxon>Eukaryota</taxon>
        <taxon>Viridiplantae</taxon>
        <taxon>Streptophyta</taxon>
        <taxon>Embryophyta</taxon>
        <taxon>Tracheophyta</taxon>
        <taxon>Spermatophyta</taxon>
        <taxon>Magnoliopsida</taxon>
        <taxon>eudicotyledons</taxon>
        <taxon>Gunneridae</taxon>
        <taxon>Pentapetalae</taxon>
        <taxon>rosids</taxon>
        <taxon>malvids</taxon>
        <taxon>Malvales</taxon>
        <taxon>Malvaceae</taxon>
        <taxon>Malvoideae</taxon>
        <taxon>Hibiscus</taxon>
    </lineage>
</organism>
<name>A0A6A3D3V1_HIBSY</name>
<dbReference type="InterPro" id="IPR032630">
    <property type="entry name" value="P_typ_ATPase_c"/>
</dbReference>
<evidence type="ECO:0000256" key="1">
    <source>
        <dbReference type="ARBA" id="ARBA00004141"/>
    </source>
</evidence>
<keyword evidence="4" id="KW-1133">Transmembrane helix</keyword>
<evidence type="ECO:0000313" key="6">
    <source>
        <dbReference type="EMBL" id="KAE8734042.1"/>
    </source>
</evidence>
<dbReference type="GO" id="GO:0005886">
    <property type="term" value="C:plasma membrane"/>
    <property type="evidence" value="ECO:0007669"/>
    <property type="project" value="TreeGrafter"/>
</dbReference>
<dbReference type="GO" id="GO:0046872">
    <property type="term" value="F:metal ion binding"/>
    <property type="evidence" value="ECO:0007669"/>
    <property type="project" value="UniProtKB-KW"/>
</dbReference>
<evidence type="ECO:0000256" key="4">
    <source>
        <dbReference type="SAM" id="Phobius"/>
    </source>
</evidence>
<comment type="subcellular location">
    <subcellularLocation>
        <location evidence="1">Membrane</location>
        <topology evidence="1">Multi-pass membrane protein</topology>
    </subcellularLocation>
</comment>
<comment type="caution">
    <text evidence="6">The sequence shown here is derived from an EMBL/GenBank/DDBJ whole genome shotgun (WGS) entry which is preliminary data.</text>
</comment>